<gene>
    <name evidence="2" type="ORF">AVEN_1763_1</name>
</gene>
<feature type="region of interest" description="Disordered" evidence="1">
    <location>
        <begin position="1"/>
        <end position="37"/>
    </location>
</feature>
<comment type="caution">
    <text evidence="2">The sequence shown here is derived from an EMBL/GenBank/DDBJ whole genome shotgun (WGS) entry which is preliminary data.</text>
</comment>
<proteinExistence type="predicted"/>
<name>A0A4Y2SEV9_ARAVE</name>
<dbReference type="Proteomes" id="UP000499080">
    <property type="component" value="Unassembled WGS sequence"/>
</dbReference>
<evidence type="ECO:0000256" key="1">
    <source>
        <dbReference type="SAM" id="MobiDB-lite"/>
    </source>
</evidence>
<accession>A0A4Y2SEV9</accession>
<keyword evidence="3" id="KW-1185">Reference proteome</keyword>
<sequence length="92" mass="9969">MIRSGRIPTNSKSKTSSTDSNLGPRCEGSGKTKDLPTLEPCVEARNPLCGGEEEYGWEEFCDFVPCLKTNFGTSVNVLPNFSTKMSGIQTSC</sequence>
<evidence type="ECO:0000313" key="3">
    <source>
        <dbReference type="Proteomes" id="UP000499080"/>
    </source>
</evidence>
<feature type="compositionally biased region" description="Low complexity" evidence="1">
    <location>
        <begin position="9"/>
        <end position="21"/>
    </location>
</feature>
<reference evidence="2 3" key="1">
    <citation type="journal article" date="2019" name="Sci. Rep.">
        <title>Orb-weaving spider Araneus ventricosus genome elucidates the spidroin gene catalogue.</title>
        <authorList>
            <person name="Kono N."/>
            <person name="Nakamura H."/>
            <person name="Ohtoshi R."/>
            <person name="Moran D.A.P."/>
            <person name="Shinohara A."/>
            <person name="Yoshida Y."/>
            <person name="Fujiwara M."/>
            <person name="Mori M."/>
            <person name="Tomita M."/>
            <person name="Arakawa K."/>
        </authorList>
    </citation>
    <scope>NUCLEOTIDE SEQUENCE [LARGE SCALE GENOMIC DNA]</scope>
</reference>
<dbReference type="AlphaFoldDB" id="A0A4Y2SEV9"/>
<organism evidence="2 3">
    <name type="scientific">Araneus ventricosus</name>
    <name type="common">Orbweaver spider</name>
    <name type="synonym">Epeira ventricosa</name>
    <dbReference type="NCBI Taxonomy" id="182803"/>
    <lineage>
        <taxon>Eukaryota</taxon>
        <taxon>Metazoa</taxon>
        <taxon>Ecdysozoa</taxon>
        <taxon>Arthropoda</taxon>
        <taxon>Chelicerata</taxon>
        <taxon>Arachnida</taxon>
        <taxon>Araneae</taxon>
        <taxon>Araneomorphae</taxon>
        <taxon>Entelegynae</taxon>
        <taxon>Araneoidea</taxon>
        <taxon>Araneidae</taxon>
        <taxon>Araneus</taxon>
    </lineage>
</organism>
<protein>
    <submittedName>
        <fullName evidence="2">Uncharacterized protein</fullName>
    </submittedName>
</protein>
<evidence type="ECO:0000313" key="2">
    <source>
        <dbReference type="EMBL" id="GBN86126.1"/>
    </source>
</evidence>
<dbReference type="EMBL" id="BGPR01021124">
    <property type="protein sequence ID" value="GBN86126.1"/>
    <property type="molecule type" value="Genomic_DNA"/>
</dbReference>